<dbReference type="PANTHER" id="PTHR35896:SF3">
    <property type="entry name" value="MAJOR FACILITATOR SUPERFAMILY TRANSPORTER"/>
    <property type="match status" value="1"/>
</dbReference>
<accession>A0AB34FU36</accession>
<sequence>MASSLLRSETAADPGSAKHKAPVEPSSLRSSLDVGDVHVEEGEETKAFLGAAEGDGDGSDEDDTQVHRRSKLFRCLLQAVTSLLCLGVLFASYDLYRAAGSSAPVRDETHARPCGNDAITARNRGCMFDPISIAWLPDACHDFDLTKEFLAVERWHYWTRPGTADAMSLANVMQGQHSTLFVSETYLRHRCVFAWKKLHRAVMNATSVDGYTADWDGMMECEELFRDGRADGGGLHEVTVGYPACRDSFT</sequence>
<evidence type="ECO:0000313" key="3">
    <source>
        <dbReference type="Proteomes" id="UP001163105"/>
    </source>
</evidence>
<evidence type="ECO:0000256" key="1">
    <source>
        <dbReference type="SAM" id="MobiDB-lite"/>
    </source>
</evidence>
<proteinExistence type="predicted"/>
<dbReference type="PANTHER" id="PTHR35896">
    <property type="entry name" value="IG-LIKE DOMAIN-CONTAINING PROTEIN"/>
    <property type="match status" value="1"/>
</dbReference>
<dbReference type="InterPro" id="IPR053008">
    <property type="entry name" value="Phomopsin_biosynth_assoc"/>
</dbReference>
<organism evidence="2 3">
    <name type="scientific">Purpureocillium lavendulum</name>
    <dbReference type="NCBI Taxonomy" id="1247861"/>
    <lineage>
        <taxon>Eukaryota</taxon>
        <taxon>Fungi</taxon>
        <taxon>Dikarya</taxon>
        <taxon>Ascomycota</taxon>
        <taxon>Pezizomycotina</taxon>
        <taxon>Sordariomycetes</taxon>
        <taxon>Hypocreomycetidae</taxon>
        <taxon>Hypocreales</taxon>
        <taxon>Ophiocordycipitaceae</taxon>
        <taxon>Purpureocillium</taxon>
    </lineage>
</organism>
<keyword evidence="3" id="KW-1185">Reference proteome</keyword>
<dbReference type="Proteomes" id="UP001163105">
    <property type="component" value="Unassembled WGS sequence"/>
</dbReference>
<dbReference type="EMBL" id="JAQHRD010000003">
    <property type="protein sequence ID" value="KAJ6442619.1"/>
    <property type="molecule type" value="Genomic_DNA"/>
</dbReference>
<gene>
    <name evidence="2" type="ORF">O9K51_03794</name>
</gene>
<feature type="compositionally biased region" description="Acidic residues" evidence="1">
    <location>
        <begin position="54"/>
        <end position="63"/>
    </location>
</feature>
<comment type="caution">
    <text evidence="2">The sequence shown here is derived from an EMBL/GenBank/DDBJ whole genome shotgun (WGS) entry which is preliminary data.</text>
</comment>
<evidence type="ECO:0000313" key="2">
    <source>
        <dbReference type="EMBL" id="KAJ6442619.1"/>
    </source>
</evidence>
<protein>
    <submittedName>
        <fullName evidence="2">CS-like domain-containingprotein</fullName>
    </submittedName>
</protein>
<feature type="compositionally biased region" description="Basic and acidic residues" evidence="1">
    <location>
        <begin position="35"/>
        <end position="46"/>
    </location>
</feature>
<name>A0AB34FU36_9HYPO</name>
<dbReference type="AlphaFoldDB" id="A0AB34FU36"/>
<feature type="region of interest" description="Disordered" evidence="1">
    <location>
        <begin position="1"/>
        <end position="64"/>
    </location>
</feature>
<reference evidence="2" key="1">
    <citation type="submission" date="2023-01" db="EMBL/GenBank/DDBJ databases">
        <title>The growth and conidiation of Purpureocillium lavendulum are regulated by nitrogen source and histone H3K14 acetylation.</title>
        <authorList>
            <person name="Tang P."/>
            <person name="Han J."/>
            <person name="Zhang C."/>
            <person name="Tang P."/>
            <person name="Qi F."/>
            <person name="Zhang K."/>
            <person name="Liang L."/>
        </authorList>
    </citation>
    <scope>NUCLEOTIDE SEQUENCE</scope>
    <source>
        <strain evidence="2">YMF1.00683</strain>
    </source>
</reference>